<evidence type="ECO:0000313" key="1">
    <source>
        <dbReference type="EMBL" id="KAF5781417.1"/>
    </source>
</evidence>
<name>A0A251T9S3_HELAN</name>
<evidence type="ECO:0000313" key="3">
    <source>
        <dbReference type="Proteomes" id="UP000215914"/>
    </source>
</evidence>
<dbReference type="InParanoid" id="A0A251T9S3"/>
<dbReference type="Proteomes" id="UP000215914">
    <property type="component" value="Chromosome 11"/>
</dbReference>
<reference evidence="1 3" key="1">
    <citation type="journal article" date="2017" name="Nature">
        <title>The sunflower genome provides insights into oil metabolism, flowering and Asterid evolution.</title>
        <authorList>
            <person name="Badouin H."/>
            <person name="Gouzy J."/>
            <person name="Grassa C.J."/>
            <person name="Murat F."/>
            <person name="Staton S.E."/>
            <person name="Cottret L."/>
            <person name="Lelandais-Briere C."/>
            <person name="Owens G.L."/>
            <person name="Carrere S."/>
            <person name="Mayjonade B."/>
            <person name="Legrand L."/>
            <person name="Gill N."/>
            <person name="Kane N.C."/>
            <person name="Bowers J.E."/>
            <person name="Hubner S."/>
            <person name="Bellec A."/>
            <person name="Berard A."/>
            <person name="Berges H."/>
            <person name="Blanchet N."/>
            <person name="Boniface M.C."/>
            <person name="Brunel D."/>
            <person name="Catrice O."/>
            <person name="Chaidir N."/>
            <person name="Claudel C."/>
            <person name="Donnadieu C."/>
            <person name="Faraut T."/>
            <person name="Fievet G."/>
            <person name="Helmstetter N."/>
            <person name="King M."/>
            <person name="Knapp S.J."/>
            <person name="Lai Z."/>
            <person name="Le Paslier M.C."/>
            <person name="Lippi Y."/>
            <person name="Lorenzon L."/>
            <person name="Mandel J.R."/>
            <person name="Marage G."/>
            <person name="Marchand G."/>
            <person name="Marquand E."/>
            <person name="Bret-Mestries E."/>
            <person name="Morien E."/>
            <person name="Nambeesan S."/>
            <person name="Nguyen T."/>
            <person name="Pegot-Espagnet P."/>
            <person name="Pouilly N."/>
            <person name="Raftis F."/>
            <person name="Sallet E."/>
            <person name="Schiex T."/>
            <person name="Thomas J."/>
            <person name="Vandecasteele C."/>
            <person name="Vares D."/>
            <person name="Vear F."/>
            <person name="Vautrin S."/>
            <person name="Crespi M."/>
            <person name="Mangin B."/>
            <person name="Burke J.M."/>
            <person name="Salse J."/>
            <person name="Munos S."/>
            <person name="Vincourt P."/>
            <person name="Rieseberg L.H."/>
            <person name="Langlade N.B."/>
        </authorList>
    </citation>
    <scope>NUCLEOTIDE SEQUENCE [LARGE SCALE GENOMIC DNA]</scope>
    <source>
        <strain evidence="3">cv. SF193</strain>
        <tissue evidence="1">Leaves</tissue>
    </source>
</reference>
<organism evidence="2 3">
    <name type="scientific">Helianthus annuus</name>
    <name type="common">Common sunflower</name>
    <dbReference type="NCBI Taxonomy" id="4232"/>
    <lineage>
        <taxon>Eukaryota</taxon>
        <taxon>Viridiplantae</taxon>
        <taxon>Streptophyta</taxon>
        <taxon>Embryophyta</taxon>
        <taxon>Tracheophyta</taxon>
        <taxon>Spermatophyta</taxon>
        <taxon>Magnoliopsida</taxon>
        <taxon>eudicotyledons</taxon>
        <taxon>Gunneridae</taxon>
        <taxon>Pentapetalae</taxon>
        <taxon>asterids</taxon>
        <taxon>campanulids</taxon>
        <taxon>Asterales</taxon>
        <taxon>Asteraceae</taxon>
        <taxon>Asteroideae</taxon>
        <taxon>Heliantheae alliance</taxon>
        <taxon>Heliantheae</taxon>
        <taxon>Helianthus</taxon>
    </lineage>
</organism>
<accession>A0A251T9S3</accession>
<keyword evidence="3" id="KW-1185">Reference proteome</keyword>
<proteinExistence type="predicted"/>
<dbReference type="EMBL" id="CM007900">
    <property type="protein sequence ID" value="OTG07838.1"/>
    <property type="molecule type" value="Genomic_DNA"/>
</dbReference>
<dbReference type="Gramene" id="mRNA:HanXRQr2_Chr11g0483381">
    <property type="protein sequence ID" value="mRNA:HanXRQr2_Chr11g0483381"/>
    <property type="gene ID" value="HanXRQr2_Chr11g0483381"/>
</dbReference>
<dbReference type="AlphaFoldDB" id="A0A251T9S3"/>
<sequence length="146" mass="17311">MIEVIQMIEQVSCNRFDLKRCIFPYYVYYITCHHSVNTSFIGFQKFDVDTLQGDHVTNVYKGFLESNNSSKWCHKNFINYHVMKMVLILKRTTKKNSTTGASSEEEKEKAFWKQSNKEFLAEKQKFEKTVFETKKETRTCYMLGPV</sequence>
<gene>
    <name evidence="2" type="ORF">HannXRQ_Chr11g0334991</name>
    <name evidence="1" type="ORF">HanXRQr2_Chr11g0483381</name>
</gene>
<evidence type="ECO:0000313" key="2">
    <source>
        <dbReference type="EMBL" id="OTG07838.1"/>
    </source>
</evidence>
<dbReference type="EMBL" id="MNCJ02000326">
    <property type="protein sequence ID" value="KAF5781417.1"/>
    <property type="molecule type" value="Genomic_DNA"/>
</dbReference>
<reference evidence="1" key="3">
    <citation type="submission" date="2020-06" db="EMBL/GenBank/DDBJ databases">
        <title>Helianthus annuus Genome sequencing and assembly Release 2.</title>
        <authorList>
            <person name="Gouzy J."/>
            <person name="Langlade N."/>
            <person name="Munos S."/>
        </authorList>
    </citation>
    <scope>NUCLEOTIDE SEQUENCE</scope>
    <source>
        <tissue evidence="1">Leaves</tissue>
    </source>
</reference>
<protein>
    <submittedName>
        <fullName evidence="2">Uncharacterized protein</fullName>
    </submittedName>
</protein>
<dbReference type="STRING" id="4232.A0A251T9S3"/>
<reference evidence="2" key="2">
    <citation type="submission" date="2017-02" db="EMBL/GenBank/DDBJ databases">
        <title>Sunflower complete genome.</title>
        <authorList>
            <person name="Langlade N."/>
            <person name="Munos S."/>
        </authorList>
    </citation>
    <scope>NUCLEOTIDE SEQUENCE [LARGE SCALE GENOMIC DNA]</scope>
    <source>
        <tissue evidence="2">Leaves</tissue>
    </source>
</reference>